<evidence type="ECO:0000256" key="4">
    <source>
        <dbReference type="ARBA" id="ARBA00022605"/>
    </source>
</evidence>
<sequence length="269" mass="29010">MAFSIVHFHSNFVMQGNCSGYPRKQFNLPSRSLPCARANLKSQLLKSSPPENDLQRASPIVKMCGITSAKDAELAAQSGASLIGMILWPKSKRSVSVSTAKEISVAARNNGAEPVGVFVDDDLDTMLRASEAANLEFLQLHGDDSRAALPQLLSTKRVIYVLHADEEGMLLNNVTTEDSSLIDWVLVDSAKGGSGRGFNWQKFQVPFISSKHGWLLAGGLHPDNVCEAIVALRPDGVDVSSGICDTNGIQKDPMRISSFMSKVNSLGHS</sequence>
<gene>
    <name evidence="9" type="primary">PAI1</name>
    <name evidence="9" type="ORF">MA16_Dca000636</name>
</gene>
<evidence type="ECO:0000256" key="3">
    <source>
        <dbReference type="ARBA" id="ARBA00012572"/>
    </source>
</evidence>
<evidence type="ECO:0000256" key="6">
    <source>
        <dbReference type="ARBA" id="ARBA00023141"/>
    </source>
</evidence>
<reference evidence="9 10" key="2">
    <citation type="journal article" date="2017" name="Nature">
        <title>The Apostasia genome and the evolution of orchids.</title>
        <authorList>
            <person name="Zhang G.Q."/>
            <person name="Liu K.W."/>
            <person name="Li Z."/>
            <person name="Lohaus R."/>
            <person name="Hsiao Y.Y."/>
            <person name="Niu S.C."/>
            <person name="Wang J.Y."/>
            <person name="Lin Y.C."/>
            <person name="Xu Q."/>
            <person name="Chen L.J."/>
            <person name="Yoshida K."/>
            <person name="Fujiwara S."/>
            <person name="Wang Z.W."/>
            <person name="Zhang Y.Q."/>
            <person name="Mitsuda N."/>
            <person name="Wang M."/>
            <person name="Liu G.H."/>
            <person name="Pecoraro L."/>
            <person name="Huang H.X."/>
            <person name="Xiao X.J."/>
            <person name="Lin M."/>
            <person name="Wu X.Y."/>
            <person name="Wu W.L."/>
            <person name="Chen Y.Y."/>
            <person name="Chang S.B."/>
            <person name="Sakamoto S."/>
            <person name="Ohme-Takagi M."/>
            <person name="Yagi M."/>
            <person name="Zeng S.J."/>
            <person name="Shen C.Y."/>
            <person name="Yeh C.M."/>
            <person name="Luo Y.B."/>
            <person name="Tsai W.C."/>
            <person name="Van de Peer Y."/>
            <person name="Liu Z.J."/>
        </authorList>
    </citation>
    <scope>NUCLEOTIDE SEQUENCE [LARGE SCALE GENOMIC DNA]</scope>
    <source>
        <tissue evidence="9">The whole plant</tissue>
    </source>
</reference>
<keyword evidence="7 9" id="KW-0413">Isomerase</keyword>
<dbReference type="InterPro" id="IPR001240">
    <property type="entry name" value="PRAI_dom"/>
</dbReference>
<reference evidence="9 10" key="1">
    <citation type="journal article" date="2016" name="Sci. Rep.">
        <title>The Dendrobium catenatum Lindl. genome sequence provides insights into polysaccharide synthase, floral development and adaptive evolution.</title>
        <authorList>
            <person name="Zhang G.Q."/>
            <person name="Xu Q."/>
            <person name="Bian C."/>
            <person name="Tsai W.C."/>
            <person name="Yeh C.M."/>
            <person name="Liu K.W."/>
            <person name="Yoshida K."/>
            <person name="Zhang L.S."/>
            <person name="Chang S.B."/>
            <person name="Chen F."/>
            <person name="Shi Y."/>
            <person name="Su Y.Y."/>
            <person name="Zhang Y.Q."/>
            <person name="Chen L.J."/>
            <person name="Yin Y."/>
            <person name="Lin M."/>
            <person name="Huang H."/>
            <person name="Deng H."/>
            <person name="Wang Z.W."/>
            <person name="Zhu S.L."/>
            <person name="Zhao X."/>
            <person name="Deng C."/>
            <person name="Niu S.C."/>
            <person name="Huang J."/>
            <person name="Wang M."/>
            <person name="Liu G.H."/>
            <person name="Yang H.J."/>
            <person name="Xiao X.J."/>
            <person name="Hsiao Y.Y."/>
            <person name="Wu W.L."/>
            <person name="Chen Y.Y."/>
            <person name="Mitsuda N."/>
            <person name="Ohme-Takagi M."/>
            <person name="Luo Y.B."/>
            <person name="Van de Peer Y."/>
            <person name="Liu Z.J."/>
        </authorList>
    </citation>
    <scope>NUCLEOTIDE SEQUENCE [LARGE SCALE GENOMIC DNA]</scope>
    <source>
        <tissue evidence="9">The whole plant</tissue>
    </source>
</reference>
<dbReference type="InterPro" id="IPR044643">
    <property type="entry name" value="TrpF_fam"/>
</dbReference>
<dbReference type="CDD" id="cd00405">
    <property type="entry name" value="PRAI"/>
    <property type="match status" value="1"/>
</dbReference>
<dbReference type="InterPro" id="IPR011060">
    <property type="entry name" value="RibuloseP-bd_barrel"/>
</dbReference>
<dbReference type="SUPFAM" id="SSF51366">
    <property type="entry name" value="Ribulose-phoshate binding barrel"/>
    <property type="match status" value="1"/>
</dbReference>
<comment type="pathway">
    <text evidence="1">Amino-acid biosynthesis; L-tryptophan biosynthesis; L-tryptophan from chorismate: step 3/5.</text>
</comment>
<dbReference type="AlphaFoldDB" id="A0A2I0WUG5"/>
<evidence type="ECO:0000313" key="10">
    <source>
        <dbReference type="Proteomes" id="UP000233837"/>
    </source>
</evidence>
<dbReference type="PANTHER" id="PTHR42894">
    <property type="entry name" value="N-(5'-PHOSPHORIBOSYL)ANTHRANILATE ISOMERASE"/>
    <property type="match status" value="1"/>
</dbReference>
<evidence type="ECO:0000256" key="5">
    <source>
        <dbReference type="ARBA" id="ARBA00022822"/>
    </source>
</evidence>
<dbReference type="HAMAP" id="MF_00135">
    <property type="entry name" value="PRAI"/>
    <property type="match status" value="1"/>
</dbReference>
<evidence type="ECO:0000256" key="7">
    <source>
        <dbReference type="ARBA" id="ARBA00023235"/>
    </source>
</evidence>
<dbReference type="EC" id="5.3.1.24" evidence="3"/>
<dbReference type="Gene3D" id="3.20.20.70">
    <property type="entry name" value="Aldolase class I"/>
    <property type="match status" value="1"/>
</dbReference>
<dbReference type="OrthoDB" id="524799at2759"/>
<keyword evidence="10" id="KW-1185">Reference proteome</keyword>
<dbReference type="GO" id="GO:0004640">
    <property type="term" value="F:phosphoribosylanthranilate isomerase activity"/>
    <property type="evidence" value="ECO:0007669"/>
    <property type="project" value="UniProtKB-EC"/>
</dbReference>
<dbReference type="UniPathway" id="UPA00035">
    <property type="reaction ID" value="UER00042"/>
</dbReference>
<evidence type="ECO:0000313" key="9">
    <source>
        <dbReference type="EMBL" id="PKU79291.1"/>
    </source>
</evidence>
<name>A0A2I0WUG5_9ASPA</name>
<keyword evidence="4" id="KW-0028">Amino-acid biosynthesis</keyword>
<evidence type="ECO:0000256" key="1">
    <source>
        <dbReference type="ARBA" id="ARBA00004664"/>
    </source>
</evidence>
<dbReference type="InterPro" id="IPR013785">
    <property type="entry name" value="Aldolase_TIM"/>
</dbReference>
<organism evidence="9 10">
    <name type="scientific">Dendrobium catenatum</name>
    <dbReference type="NCBI Taxonomy" id="906689"/>
    <lineage>
        <taxon>Eukaryota</taxon>
        <taxon>Viridiplantae</taxon>
        <taxon>Streptophyta</taxon>
        <taxon>Embryophyta</taxon>
        <taxon>Tracheophyta</taxon>
        <taxon>Spermatophyta</taxon>
        <taxon>Magnoliopsida</taxon>
        <taxon>Liliopsida</taxon>
        <taxon>Asparagales</taxon>
        <taxon>Orchidaceae</taxon>
        <taxon>Epidendroideae</taxon>
        <taxon>Malaxideae</taxon>
        <taxon>Dendrobiinae</taxon>
        <taxon>Dendrobium</taxon>
    </lineage>
</organism>
<dbReference type="GO" id="GO:0000162">
    <property type="term" value="P:L-tryptophan biosynthetic process"/>
    <property type="evidence" value="ECO:0007669"/>
    <property type="project" value="UniProtKB-UniPathway"/>
</dbReference>
<keyword evidence="6" id="KW-0057">Aromatic amino acid biosynthesis</keyword>
<accession>A0A2I0WUG5</accession>
<dbReference type="STRING" id="906689.A0A2I0WUG5"/>
<dbReference type="EMBL" id="KZ502442">
    <property type="protein sequence ID" value="PKU79291.1"/>
    <property type="molecule type" value="Genomic_DNA"/>
</dbReference>
<evidence type="ECO:0000259" key="8">
    <source>
        <dbReference type="Pfam" id="PF00697"/>
    </source>
</evidence>
<feature type="domain" description="N-(5'phosphoribosyl) anthranilate isomerase (PRAI)" evidence="8">
    <location>
        <begin position="61"/>
        <end position="260"/>
    </location>
</feature>
<dbReference type="PANTHER" id="PTHR42894:SF1">
    <property type="entry name" value="N-(5'-PHOSPHORIBOSYL)ANTHRANILATE ISOMERASE"/>
    <property type="match status" value="1"/>
</dbReference>
<dbReference type="Pfam" id="PF00697">
    <property type="entry name" value="PRAI"/>
    <property type="match status" value="1"/>
</dbReference>
<keyword evidence="5" id="KW-0822">Tryptophan biosynthesis</keyword>
<proteinExistence type="inferred from homology"/>
<protein>
    <recommendedName>
        <fullName evidence="3">phosphoribosylanthranilate isomerase</fullName>
        <ecNumber evidence="3">5.3.1.24</ecNumber>
    </recommendedName>
</protein>
<evidence type="ECO:0000256" key="2">
    <source>
        <dbReference type="ARBA" id="ARBA00007571"/>
    </source>
</evidence>
<dbReference type="FunFam" id="3.20.20.70:FF:000075">
    <property type="entry name" value="Tryptophan biosynthesis protein TRP1"/>
    <property type="match status" value="1"/>
</dbReference>
<dbReference type="Proteomes" id="UP000233837">
    <property type="component" value="Unassembled WGS sequence"/>
</dbReference>
<comment type="similarity">
    <text evidence="2">Belongs to the TrpF family.</text>
</comment>